<keyword evidence="10" id="KW-0067">ATP-binding</keyword>
<feature type="domain" description="YrdC-like" evidence="13">
    <location>
        <begin position="8"/>
        <end position="193"/>
    </location>
</feature>
<keyword evidence="6" id="KW-0808">Transferase</keyword>
<dbReference type="InterPro" id="IPR010923">
    <property type="entry name" value="T(6)A37_SUA5"/>
</dbReference>
<evidence type="ECO:0000256" key="10">
    <source>
        <dbReference type="ARBA" id="ARBA00022840"/>
    </source>
</evidence>
<evidence type="ECO:0000256" key="2">
    <source>
        <dbReference type="ARBA" id="ARBA00007663"/>
    </source>
</evidence>
<dbReference type="PANTHER" id="PTHR17490:SF16">
    <property type="entry name" value="THREONYLCARBAMOYL-AMP SYNTHASE"/>
    <property type="match status" value="1"/>
</dbReference>
<evidence type="ECO:0000256" key="4">
    <source>
        <dbReference type="ARBA" id="ARBA00015492"/>
    </source>
</evidence>
<dbReference type="PIRSF" id="PIRSF004930">
    <property type="entry name" value="Tln_factor_SUA5"/>
    <property type="match status" value="1"/>
</dbReference>
<dbReference type="EC" id="2.7.7.87" evidence="3"/>
<dbReference type="InterPro" id="IPR017945">
    <property type="entry name" value="DHBP_synth_RibB-like_a/b_dom"/>
</dbReference>
<evidence type="ECO:0000256" key="5">
    <source>
        <dbReference type="ARBA" id="ARBA00022490"/>
    </source>
</evidence>
<dbReference type="PROSITE" id="PS51163">
    <property type="entry name" value="YRDC"/>
    <property type="match status" value="1"/>
</dbReference>
<reference evidence="14" key="1">
    <citation type="submission" date="2020-05" db="EMBL/GenBank/DDBJ databases">
        <authorList>
            <person name="Chiriac C."/>
            <person name="Salcher M."/>
            <person name="Ghai R."/>
            <person name="Kavagutti S V."/>
        </authorList>
    </citation>
    <scope>NUCLEOTIDE SEQUENCE</scope>
</reference>
<keyword evidence="7" id="KW-0819">tRNA processing</keyword>
<sequence>MTFADRLGDDIDRASTILRDGGIVGMPTETVYGLAARALDETAVDRVFSTKGRPKDHPLIVHLPPNADVSKWGEVSSHALALMSEFWPGPLTLLIPRSSLVPDWVTGGRESVAIRVPSHPLAIALLQRVDDGVVAPSANKFGRVSPTSAQHVLDDLGEQVDYVLDGGTCEVGIESTIVDCAAQSMTILRPGVIASNEIARVTGLTLSENIGESRAPGMLLSHYSPMATVVLTENHSAALSRAQKLEASGFSVTVIYEQNETILARELYQHLRTADVKGFSHVVVVQPQGEGLSMAIRDRLLKASA</sequence>
<name>A0A6J6GC42_9ZZZZ</name>
<evidence type="ECO:0000256" key="6">
    <source>
        <dbReference type="ARBA" id="ARBA00022679"/>
    </source>
</evidence>
<dbReference type="InterPro" id="IPR006070">
    <property type="entry name" value="Sua5-like_dom"/>
</dbReference>
<dbReference type="GO" id="GO:0005737">
    <property type="term" value="C:cytoplasm"/>
    <property type="evidence" value="ECO:0007669"/>
    <property type="project" value="UniProtKB-SubCell"/>
</dbReference>
<dbReference type="EMBL" id="CAEZUL010000053">
    <property type="protein sequence ID" value="CAB4598771.1"/>
    <property type="molecule type" value="Genomic_DNA"/>
</dbReference>
<dbReference type="InterPro" id="IPR038385">
    <property type="entry name" value="Sua5/YwlC_C"/>
</dbReference>
<dbReference type="Gene3D" id="3.40.50.11030">
    <property type="entry name" value="Threonylcarbamoyl-AMP synthase, C-terminal domain"/>
    <property type="match status" value="1"/>
</dbReference>
<dbReference type="GO" id="GO:0008033">
    <property type="term" value="P:tRNA processing"/>
    <property type="evidence" value="ECO:0007669"/>
    <property type="project" value="UniProtKB-KW"/>
</dbReference>
<dbReference type="Gene3D" id="3.90.870.10">
    <property type="entry name" value="DHBP synthase"/>
    <property type="match status" value="1"/>
</dbReference>
<dbReference type="NCBIfam" id="TIGR00057">
    <property type="entry name" value="L-threonylcarbamoyladenylate synthase"/>
    <property type="match status" value="1"/>
</dbReference>
<evidence type="ECO:0000256" key="7">
    <source>
        <dbReference type="ARBA" id="ARBA00022694"/>
    </source>
</evidence>
<organism evidence="14">
    <name type="scientific">freshwater metagenome</name>
    <dbReference type="NCBI Taxonomy" id="449393"/>
    <lineage>
        <taxon>unclassified sequences</taxon>
        <taxon>metagenomes</taxon>
        <taxon>ecological metagenomes</taxon>
    </lineage>
</organism>
<keyword evidence="5" id="KW-0963">Cytoplasm</keyword>
<dbReference type="SUPFAM" id="SSF55821">
    <property type="entry name" value="YrdC/RibB"/>
    <property type="match status" value="1"/>
</dbReference>
<dbReference type="GO" id="GO:0061710">
    <property type="term" value="F:L-threonylcarbamoyladenylate synthase"/>
    <property type="evidence" value="ECO:0007669"/>
    <property type="project" value="UniProtKB-EC"/>
</dbReference>
<gene>
    <name evidence="14" type="ORF">UFOPK1808_00617</name>
</gene>
<evidence type="ECO:0000256" key="9">
    <source>
        <dbReference type="ARBA" id="ARBA00022741"/>
    </source>
</evidence>
<dbReference type="GO" id="GO:0006450">
    <property type="term" value="P:regulation of translational fidelity"/>
    <property type="evidence" value="ECO:0007669"/>
    <property type="project" value="TreeGrafter"/>
</dbReference>
<dbReference type="GO" id="GO:0003725">
    <property type="term" value="F:double-stranded RNA binding"/>
    <property type="evidence" value="ECO:0007669"/>
    <property type="project" value="InterPro"/>
</dbReference>
<dbReference type="Pfam" id="PF01300">
    <property type="entry name" value="Sua5_yciO_yrdC"/>
    <property type="match status" value="1"/>
</dbReference>
<comment type="catalytic activity">
    <reaction evidence="12">
        <text>L-threonine + hydrogencarbonate + ATP = L-threonylcarbamoyladenylate + diphosphate + H2O</text>
        <dbReference type="Rhea" id="RHEA:36407"/>
        <dbReference type="ChEBI" id="CHEBI:15377"/>
        <dbReference type="ChEBI" id="CHEBI:17544"/>
        <dbReference type="ChEBI" id="CHEBI:30616"/>
        <dbReference type="ChEBI" id="CHEBI:33019"/>
        <dbReference type="ChEBI" id="CHEBI:57926"/>
        <dbReference type="ChEBI" id="CHEBI:73682"/>
        <dbReference type="EC" id="2.7.7.87"/>
    </reaction>
</comment>
<comment type="subcellular location">
    <subcellularLocation>
        <location evidence="1">Cytoplasm</location>
    </subcellularLocation>
</comment>
<dbReference type="GO" id="GO:0005524">
    <property type="term" value="F:ATP binding"/>
    <property type="evidence" value="ECO:0007669"/>
    <property type="project" value="UniProtKB-KW"/>
</dbReference>
<evidence type="ECO:0000256" key="11">
    <source>
        <dbReference type="ARBA" id="ARBA00029774"/>
    </source>
</evidence>
<proteinExistence type="inferred from homology"/>
<keyword evidence="9" id="KW-0547">Nucleotide-binding</keyword>
<accession>A0A6J6GC42</accession>
<dbReference type="InterPro" id="IPR050156">
    <property type="entry name" value="TC-AMP_synthase_SUA5"/>
</dbReference>
<dbReference type="InterPro" id="IPR005145">
    <property type="entry name" value="Sua5_C"/>
</dbReference>
<keyword evidence="8" id="KW-0548">Nucleotidyltransferase</keyword>
<evidence type="ECO:0000256" key="3">
    <source>
        <dbReference type="ARBA" id="ARBA00012584"/>
    </source>
</evidence>
<evidence type="ECO:0000256" key="8">
    <source>
        <dbReference type="ARBA" id="ARBA00022695"/>
    </source>
</evidence>
<comment type="similarity">
    <text evidence="2">Belongs to the SUA5 family.</text>
</comment>
<protein>
    <recommendedName>
        <fullName evidence="4">Threonylcarbamoyl-AMP synthase</fullName>
        <ecNumber evidence="3">2.7.7.87</ecNumber>
    </recommendedName>
    <alternativeName>
        <fullName evidence="11">L-threonylcarbamoyladenylate synthase</fullName>
    </alternativeName>
</protein>
<dbReference type="AlphaFoldDB" id="A0A6J6GC42"/>
<dbReference type="FunFam" id="3.90.870.10:FF:000009">
    <property type="entry name" value="Threonylcarbamoyl-AMP synthase, putative"/>
    <property type="match status" value="1"/>
</dbReference>
<evidence type="ECO:0000313" key="14">
    <source>
        <dbReference type="EMBL" id="CAB4598771.1"/>
    </source>
</evidence>
<evidence type="ECO:0000256" key="1">
    <source>
        <dbReference type="ARBA" id="ARBA00004496"/>
    </source>
</evidence>
<dbReference type="Pfam" id="PF03481">
    <property type="entry name" value="Sua5_C"/>
    <property type="match status" value="1"/>
</dbReference>
<evidence type="ECO:0000256" key="12">
    <source>
        <dbReference type="ARBA" id="ARBA00048366"/>
    </source>
</evidence>
<dbReference type="GO" id="GO:0000049">
    <property type="term" value="F:tRNA binding"/>
    <property type="evidence" value="ECO:0007669"/>
    <property type="project" value="TreeGrafter"/>
</dbReference>
<evidence type="ECO:0000259" key="13">
    <source>
        <dbReference type="PROSITE" id="PS51163"/>
    </source>
</evidence>
<dbReference type="PANTHER" id="PTHR17490">
    <property type="entry name" value="SUA5"/>
    <property type="match status" value="1"/>
</dbReference>